<feature type="binding site" evidence="9">
    <location>
        <position position="43"/>
    </location>
    <ligand>
        <name>substrate</name>
    </ligand>
</feature>
<keyword evidence="7 9" id="KW-0173">Coenzyme A biosynthesis</keyword>
<dbReference type="PRINTS" id="PR01020">
    <property type="entry name" value="LPSBIOSNTHSS"/>
</dbReference>
<dbReference type="InterPro" id="IPR014729">
    <property type="entry name" value="Rossmann-like_a/b/a_fold"/>
</dbReference>
<comment type="caution">
    <text evidence="11">The sequence shown here is derived from an EMBL/GenBank/DDBJ whole genome shotgun (WGS) entry which is preliminary data.</text>
</comment>
<feature type="binding site" evidence="9">
    <location>
        <position position="19"/>
    </location>
    <ligand>
        <name>ATP</name>
        <dbReference type="ChEBI" id="CHEBI:30616"/>
    </ligand>
</feature>
<keyword evidence="2 9" id="KW-0808">Transferase</keyword>
<evidence type="ECO:0000256" key="3">
    <source>
        <dbReference type="ARBA" id="ARBA00022695"/>
    </source>
</evidence>
<evidence type="ECO:0000256" key="9">
    <source>
        <dbReference type="HAMAP-Rule" id="MF_00151"/>
    </source>
</evidence>
<comment type="function">
    <text evidence="9">Reversibly transfers an adenylyl group from ATP to 4'-phosphopantetheine, yielding dephospho-CoA (dPCoA) and pyrophosphate.</text>
</comment>
<dbReference type="InterPro" id="IPR001980">
    <property type="entry name" value="PPAT"/>
</dbReference>
<comment type="subcellular location">
    <subcellularLocation>
        <location evidence="9">Cytoplasm</location>
    </subcellularLocation>
</comment>
<comment type="cofactor">
    <cofactor evidence="9">
        <name>Mg(2+)</name>
        <dbReference type="ChEBI" id="CHEBI:18420"/>
    </cofactor>
</comment>
<feature type="site" description="Transition state stabilizer" evidence="9">
    <location>
        <position position="19"/>
    </location>
</feature>
<dbReference type="HAMAP" id="MF_00151">
    <property type="entry name" value="PPAT_bact"/>
    <property type="match status" value="1"/>
</dbReference>
<feature type="binding site" evidence="9">
    <location>
        <begin position="11"/>
        <end position="12"/>
    </location>
    <ligand>
        <name>ATP</name>
        <dbReference type="ChEBI" id="CHEBI:30616"/>
    </ligand>
</feature>
<dbReference type="GO" id="GO:0004595">
    <property type="term" value="F:pantetheine-phosphate adenylyltransferase activity"/>
    <property type="evidence" value="ECO:0007669"/>
    <property type="project" value="UniProtKB-EC"/>
</dbReference>
<feature type="binding site" evidence="9">
    <location>
        <position position="100"/>
    </location>
    <ligand>
        <name>ATP</name>
        <dbReference type="ChEBI" id="CHEBI:30616"/>
    </ligand>
</feature>
<dbReference type="CDD" id="cd02163">
    <property type="entry name" value="PPAT"/>
    <property type="match status" value="1"/>
</dbReference>
<dbReference type="SUPFAM" id="SSF52374">
    <property type="entry name" value="Nucleotidylyl transferase"/>
    <property type="match status" value="1"/>
</dbReference>
<dbReference type="EMBL" id="JBHRZO010000039">
    <property type="protein sequence ID" value="MFC3848125.1"/>
    <property type="molecule type" value="Genomic_DNA"/>
</dbReference>
<dbReference type="EC" id="2.7.7.3" evidence="9"/>
<dbReference type="InterPro" id="IPR004821">
    <property type="entry name" value="Cyt_trans-like"/>
</dbReference>
<dbReference type="Proteomes" id="UP001595783">
    <property type="component" value="Unassembled WGS sequence"/>
</dbReference>
<comment type="pathway">
    <text evidence="9">Cofactor biosynthesis; coenzyme A biosynthesis; CoA from (R)-pantothenate: step 4/5.</text>
</comment>
<dbReference type="NCBIfam" id="TIGR01510">
    <property type="entry name" value="coaD_prev_kdtB"/>
    <property type="match status" value="1"/>
</dbReference>
<evidence type="ECO:0000256" key="1">
    <source>
        <dbReference type="ARBA" id="ARBA00022490"/>
    </source>
</evidence>
<feature type="binding site" evidence="9">
    <location>
        <position position="75"/>
    </location>
    <ligand>
        <name>substrate</name>
    </ligand>
</feature>
<keyword evidence="3 9" id="KW-0548">Nucleotidyltransferase</keyword>
<comment type="catalytic activity">
    <reaction evidence="8 9">
        <text>(R)-4'-phosphopantetheine + ATP + H(+) = 3'-dephospho-CoA + diphosphate</text>
        <dbReference type="Rhea" id="RHEA:19801"/>
        <dbReference type="ChEBI" id="CHEBI:15378"/>
        <dbReference type="ChEBI" id="CHEBI:30616"/>
        <dbReference type="ChEBI" id="CHEBI:33019"/>
        <dbReference type="ChEBI" id="CHEBI:57328"/>
        <dbReference type="ChEBI" id="CHEBI:61723"/>
        <dbReference type="EC" id="2.7.7.3"/>
    </reaction>
</comment>
<evidence type="ECO:0000256" key="5">
    <source>
        <dbReference type="ARBA" id="ARBA00022840"/>
    </source>
</evidence>
<evidence type="ECO:0000256" key="8">
    <source>
        <dbReference type="ARBA" id="ARBA00029346"/>
    </source>
</evidence>
<proteinExistence type="inferred from homology"/>
<keyword evidence="4 9" id="KW-0547">Nucleotide-binding</keyword>
<comment type="subunit">
    <text evidence="9">Homohexamer.</text>
</comment>
<feature type="binding site" evidence="9">
    <location>
        <begin position="90"/>
        <end position="92"/>
    </location>
    <ligand>
        <name>ATP</name>
        <dbReference type="ChEBI" id="CHEBI:30616"/>
    </ligand>
</feature>
<name>A0ABV7ZIY5_9HELI</name>
<feature type="binding site" evidence="9">
    <location>
        <begin position="125"/>
        <end position="131"/>
    </location>
    <ligand>
        <name>ATP</name>
        <dbReference type="ChEBI" id="CHEBI:30616"/>
    </ligand>
</feature>
<feature type="binding site" evidence="9">
    <location>
        <position position="11"/>
    </location>
    <ligand>
        <name>substrate</name>
    </ligand>
</feature>
<comment type="similarity">
    <text evidence="9">Belongs to the bacterial CoaD family.</text>
</comment>
<evidence type="ECO:0000256" key="6">
    <source>
        <dbReference type="ARBA" id="ARBA00022842"/>
    </source>
</evidence>
<evidence type="ECO:0000256" key="2">
    <source>
        <dbReference type="ARBA" id="ARBA00022679"/>
    </source>
</evidence>
<dbReference type="RefSeq" id="WP_104751770.1">
    <property type="nucleotide sequence ID" value="NZ_FZMF01000006.1"/>
</dbReference>
<dbReference type="NCBIfam" id="TIGR00125">
    <property type="entry name" value="cyt_tran_rel"/>
    <property type="match status" value="1"/>
</dbReference>
<keyword evidence="6 9" id="KW-0460">Magnesium</keyword>
<evidence type="ECO:0000256" key="7">
    <source>
        <dbReference type="ARBA" id="ARBA00022993"/>
    </source>
</evidence>
<feature type="domain" description="Cytidyltransferase-like" evidence="10">
    <location>
        <begin position="7"/>
        <end position="135"/>
    </location>
</feature>
<sequence length="164" mass="18177">MLDHCAIYPGTFDPITNGHLDIIQRASALFGGLVVGIARSKAKSPMFSLEERLEMMRLSVAHLACVECVSFEGLLVDLAKKRGARYIIRGLRAVSDFEFEFQMGYANKSLNAELETIYFMPALQNAFISASVVRSILAHQGQITHLVPASVVDFIKRKCHVDCT</sequence>
<reference evidence="12" key="1">
    <citation type="journal article" date="2019" name="Int. J. Syst. Evol. Microbiol.">
        <title>The Global Catalogue of Microorganisms (GCM) 10K type strain sequencing project: providing services to taxonomists for standard genome sequencing and annotation.</title>
        <authorList>
            <consortium name="The Broad Institute Genomics Platform"/>
            <consortium name="The Broad Institute Genome Sequencing Center for Infectious Disease"/>
            <person name="Wu L."/>
            <person name="Ma J."/>
        </authorList>
    </citation>
    <scope>NUCLEOTIDE SEQUENCE [LARGE SCALE GENOMIC DNA]</scope>
    <source>
        <strain evidence="12">CCUG 53816</strain>
    </source>
</reference>
<dbReference type="Gene3D" id="3.40.50.620">
    <property type="entry name" value="HUPs"/>
    <property type="match status" value="1"/>
</dbReference>
<keyword evidence="5 9" id="KW-0067">ATP-binding</keyword>
<keyword evidence="1 9" id="KW-0963">Cytoplasm</keyword>
<gene>
    <name evidence="9 11" type="primary">coaD</name>
    <name evidence="11" type="ORF">ACFOPX_06260</name>
</gene>
<dbReference type="Pfam" id="PF01467">
    <property type="entry name" value="CTP_transf_like"/>
    <property type="match status" value="1"/>
</dbReference>
<accession>A0ABV7ZIY5</accession>
<evidence type="ECO:0000313" key="11">
    <source>
        <dbReference type="EMBL" id="MFC3848125.1"/>
    </source>
</evidence>
<organism evidence="11 12">
    <name type="scientific">Helicobacter baculiformis</name>
    <dbReference type="NCBI Taxonomy" id="427351"/>
    <lineage>
        <taxon>Bacteria</taxon>
        <taxon>Pseudomonadati</taxon>
        <taxon>Campylobacterota</taxon>
        <taxon>Epsilonproteobacteria</taxon>
        <taxon>Campylobacterales</taxon>
        <taxon>Helicobacteraceae</taxon>
        <taxon>Helicobacter</taxon>
    </lineage>
</organism>
<keyword evidence="12" id="KW-1185">Reference proteome</keyword>
<evidence type="ECO:0000256" key="4">
    <source>
        <dbReference type="ARBA" id="ARBA00022741"/>
    </source>
</evidence>
<dbReference type="PANTHER" id="PTHR21342:SF1">
    <property type="entry name" value="PHOSPHOPANTETHEINE ADENYLYLTRANSFERASE"/>
    <property type="match status" value="1"/>
</dbReference>
<evidence type="ECO:0000313" key="12">
    <source>
        <dbReference type="Proteomes" id="UP001595783"/>
    </source>
</evidence>
<evidence type="ECO:0000259" key="10">
    <source>
        <dbReference type="Pfam" id="PF01467"/>
    </source>
</evidence>
<dbReference type="PANTHER" id="PTHR21342">
    <property type="entry name" value="PHOSPHOPANTETHEINE ADENYLYLTRANSFERASE"/>
    <property type="match status" value="1"/>
</dbReference>
<protein>
    <recommendedName>
        <fullName evidence="9">Phosphopantetheine adenylyltransferase</fullName>
        <ecNumber evidence="9">2.7.7.3</ecNumber>
    </recommendedName>
    <alternativeName>
        <fullName evidence="9">Dephospho-CoA pyrophosphorylase</fullName>
    </alternativeName>
    <alternativeName>
        <fullName evidence="9">Pantetheine-phosphate adenylyltransferase</fullName>
        <shortName evidence="9">PPAT</shortName>
    </alternativeName>
</protein>
<feature type="binding site" evidence="9">
    <location>
        <position position="89"/>
    </location>
    <ligand>
        <name>substrate</name>
    </ligand>
</feature>